<accession>A0ABQ6NGI7</accession>
<dbReference type="PROSITE" id="PS51186">
    <property type="entry name" value="GNAT"/>
    <property type="match status" value="1"/>
</dbReference>
<evidence type="ECO:0000259" key="1">
    <source>
        <dbReference type="PROSITE" id="PS51186"/>
    </source>
</evidence>
<keyword evidence="3" id="KW-1185">Reference proteome</keyword>
<protein>
    <submittedName>
        <fullName evidence="2">N-acetyltransferase</fullName>
    </submittedName>
</protein>
<dbReference type="PANTHER" id="PTHR43792">
    <property type="entry name" value="GNAT FAMILY, PUTATIVE (AFU_ORTHOLOGUE AFUA_3G00765)-RELATED-RELATED"/>
    <property type="match status" value="1"/>
</dbReference>
<name>A0ABQ6NGI7_9BACL</name>
<dbReference type="Gene3D" id="3.40.630.30">
    <property type="match status" value="1"/>
</dbReference>
<organism evidence="2 3">
    <name type="scientific">Paenibacillus glycanilyticus</name>
    <dbReference type="NCBI Taxonomy" id="126569"/>
    <lineage>
        <taxon>Bacteria</taxon>
        <taxon>Bacillati</taxon>
        <taxon>Bacillota</taxon>
        <taxon>Bacilli</taxon>
        <taxon>Bacillales</taxon>
        <taxon>Paenibacillaceae</taxon>
        <taxon>Paenibacillus</taxon>
    </lineage>
</organism>
<evidence type="ECO:0000313" key="2">
    <source>
        <dbReference type="EMBL" id="GMK43307.1"/>
    </source>
</evidence>
<dbReference type="PANTHER" id="PTHR43792:SF9">
    <property type="entry name" value="RIBOSOMAL-PROTEIN-ALANINE ACETYLTRANSFERASE"/>
    <property type="match status" value="1"/>
</dbReference>
<comment type="caution">
    <text evidence="2">The sequence shown here is derived from an EMBL/GenBank/DDBJ whole genome shotgun (WGS) entry which is preliminary data.</text>
</comment>
<proteinExistence type="predicted"/>
<dbReference type="EMBL" id="BTCL01000001">
    <property type="protein sequence ID" value="GMK43307.1"/>
    <property type="molecule type" value="Genomic_DNA"/>
</dbReference>
<dbReference type="InterPro" id="IPR000182">
    <property type="entry name" value="GNAT_dom"/>
</dbReference>
<gene>
    <name evidence="2" type="ORF">PghCCS26_04340</name>
</gene>
<reference evidence="2 3" key="1">
    <citation type="submission" date="2023-05" db="EMBL/GenBank/DDBJ databases">
        <title>Draft genome of Paenibacillus sp. CCS26.</title>
        <authorList>
            <person name="Akita H."/>
            <person name="Shinto Y."/>
            <person name="Kimura Z."/>
        </authorList>
    </citation>
    <scope>NUCLEOTIDE SEQUENCE [LARGE SCALE GENOMIC DNA]</scope>
    <source>
        <strain evidence="2 3">CCS26</strain>
    </source>
</reference>
<dbReference type="SUPFAM" id="SSF55729">
    <property type="entry name" value="Acyl-CoA N-acyltransferases (Nat)"/>
    <property type="match status" value="1"/>
</dbReference>
<dbReference type="Pfam" id="PF13302">
    <property type="entry name" value="Acetyltransf_3"/>
    <property type="match status" value="1"/>
</dbReference>
<dbReference type="Proteomes" id="UP001285921">
    <property type="component" value="Unassembled WGS sequence"/>
</dbReference>
<dbReference type="InterPro" id="IPR016181">
    <property type="entry name" value="Acyl_CoA_acyltransferase"/>
</dbReference>
<feature type="domain" description="N-acetyltransferase" evidence="1">
    <location>
        <begin position="50"/>
        <end position="226"/>
    </location>
</feature>
<evidence type="ECO:0000313" key="3">
    <source>
        <dbReference type="Proteomes" id="UP001285921"/>
    </source>
</evidence>
<dbReference type="InterPro" id="IPR051531">
    <property type="entry name" value="N-acetyltransferase"/>
</dbReference>
<sequence>MWNCNPKFERESLFLMKEDTVAELEACYSEGSSEMGEIDMSQIRIDCPAVYLREYEIDDLESLHALTWQPEIYEFLPGWNVSREQREEWFVHYEREENARFLKAVSVGGEVGDLRLRLGMIEKSSGEFIGWCCTGMKEELPVPEREIMYAISNQHRNKGYTTQAVKGMVEYLFQHTKIDSLVALAHIRNIASMRVIEKSGFIFKKKIKLEDESYRYYTRSKSSPVEDERLRI</sequence>